<protein>
    <recommendedName>
        <fullName evidence="5">Transposase</fullName>
    </recommendedName>
</protein>
<name>A0AB36JS75_9STRE</name>
<dbReference type="Proteomes" id="UP000188600">
    <property type="component" value="Unassembled WGS sequence"/>
</dbReference>
<dbReference type="EMBL" id="MSPR01000005">
    <property type="protein sequence ID" value="ONK30229.1"/>
    <property type="molecule type" value="Genomic_DNA"/>
</dbReference>
<proteinExistence type="predicted"/>
<evidence type="ECO:0000313" key="2">
    <source>
        <dbReference type="EMBL" id="ONK30229.1"/>
    </source>
</evidence>
<accession>A0AB36JS75</accession>
<dbReference type="EMBL" id="MSPT01000005">
    <property type="protein sequence ID" value="ONK28320.1"/>
    <property type="molecule type" value="Genomic_DNA"/>
</dbReference>
<evidence type="ECO:0000313" key="1">
    <source>
        <dbReference type="EMBL" id="ONK28320.1"/>
    </source>
</evidence>
<gene>
    <name evidence="2" type="ORF">BVE84_04005</name>
    <name evidence="1" type="ORF">BVE86_02920</name>
</gene>
<comment type="caution">
    <text evidence="1">The sequence shown here is derived from an EMBL/GenBank/DDBJ whole genome shotgun (WGS) entry which is preliminary data.</text>
</comment>
<dbReference type="AlphaFoldDB" id="A0AB36JS75"/>
<dbReference type="Proteomes" id="UP000188946">
    <property type="component" value="Unassembled WGS sequence"/>
</dbReference>
<evidence type="ECO:0000313" key="4">
    <source>
        <dbReference type="Proteomes" id="UP000188946"/>
    </source>
</evidence>
<evidence type="ECO:0008006" key="5">
    <source>
        <dbReference type="Google" id="ProtNLM"/>
    </source>
</evidence>
<organism evidence="1 3">
    <name type="scientific">Streptococcus azizii</name>
    <dbReference type="NCBI Taxonomy" id="1579424"/>
    <lineage>
        <taxon>Bacteria</taxon>
        <taxon>Bacillati</taxon>
        <taxon>Bacillota</taxon>
        <taxon>Bacilli</taxon>
        <taxon>Lactobacillales</taxon>
        <taxon>Streptococcaceae</taxon>
        <taxon>Streptococcus</taxon>
    </lineage>
</organism>
<keyword evidence="4" id="KW-1185">Reference proteome</keyword>
<reference evidence="3 4" key="1">
    <citation type="submission" date="2016-12" db="EMBL/GenBank/DDBJ databases">
        <authorList>
            <person name="Gulvik C.A."/>
        </authorList>
    </citation>
    <scope>NUCLEOTIDE SEQUENCE [LARGE SCALE GENOMIC DNA]</scope>
    <source>
        <strain evidence="2 4">12-5202</strain>
        <strain evidence="1 3">12-5291</strain>
    </source>
</reference>
<sequence length="72" mass="8447">MLYKNQRLTKHKTAGSYKIQRALSEQSKNRSFDEEPQVLGKTIFFVQLVAHVQLVRYKARKKLKVKNRVGTN</sequence>
<evidence type="ECO:0000313" key="3">
    <source>
        <dbReference type="Proteomes" id="UP000188600"/>
    </source>
</evidence>